<evidence type="ECO:0000313" key="2">
    <source>
        <dbReference type="Proteomes" id="UP000195402"/>
    </source>
</evidence>
<accession>A0A200QFE5</accession>
<evidence type="ECO:0000313" key="1">
    <source>
        <dbReference type="EMBL" id="OVA09152.1"/>
    </source>
</evidence>
<keyword evidence="2" id="KW-1185">Reference proteome</keyword>
<dbReference type="Gene3D" id="3.40.50.1000">
    <property type="entry name" value="HAD superfamily/HAD-like"/>
    <property type="match status" value="1"/>
</dbReference>
<proteinExistence type="predicted"/>
<comment type="caution">
    <text evidence="1">The sequence shown here is derived from an EMBL/GenBank/DDBJ whole genome shotgun (WGS) entry which is preliminary data.</text>
</comment>
<name>A0A200QFE5_MACCD</name>
<dbReference type="AlphaFoldDB" id="A0A200QFE5"/>
<reference evidence="1 2" key="1">
    <citation type="journal article" date="2017" name="Mol. Plant">
        <title>The Genome of Medicinal Plant Macleaya cordata Provides New Insights into Benzylisoquinoline Alkaloids Metabolism.</title>
        <authorList>
            <person name="Liu X."/>
            <person name="Liu Y."/>
            <person name="Huang P."/>
            <person name="Ma Y."/>
            <person name="Qing Z."/>
            <person name="Tang Q."/>
            <person name="Cao H."/>
            <person name="Cheng P."/>
            <person name="Zheng Y."/>
            <person name="Yuan Z."/>
            <person name="Zhou Y."/>
            <person name="Liu J."/>
            <person name="Tang Z."/>
            <person name="Zhuo Y."/>
            <person name="Zhang Y."/>
            <person name="Yu L."/>
            <person name="Huang J."/>
            <person name="Yang P."/>
            <person name="Peng Q."/>
            <person name="Zhang J."/>
            <person name="Jiang W."/>
            <person name="Zhang Z."/>
            <person name="Lin K."/>
            <person name="Ro D.K."/>
            <person name="Chen X."/>
            <person name="Xiong X."/>
            <person name="Shang Y."/>
            <person name="Huang S."/>
            <person name="Zeng J."/>
        </authorList>
    </citation>
    <scope>NUCLEOTIDE SEQUENCE [LARGE SCALE GENOMIC DNA]</scope>
    <source>
        <strain evidence="2">cv. BLH2017</strain>
        <tissue evidence="1">Root</tissue>
    </source>
</reference>
<dbReference type="Proteomes" id="UP000195402">
    <property type="component" value="Unassembled WGS sequence"/>
</dbReference>
<organism evidence="1 2">
    <name type="scientific">Macleaya cordata</name>
    <name type="common">Five-seeded plume-poppy</name>
    <name type="synonym">Bocconia cordata</name>
    <dbReference type="NCBI Taxonomy" id="56857"/>
    <lineage>
        <taxon>Eukaryota</taxon>
        <taxon>Viridiplantae</taxon>
        <taxon>Streptophyta</taxon>
        <taxon>Embryophyta</taxon>
        <taxon>Tracheophyta</taxon>
        <taxon>Spermatophyta</taxon>
        <taxon>Magnoliopsida</taxon>
        <taxon>Ranunculales</taxon>
        <taxon>Papaveraceae</taxon>
        <taxon>Papaveroideae</taxon>
        <taxon>Macleaya</taxon>
    </lineage>
</organism>
<dbReference type="InParanoid" id="A0A200QFE5"/>
<dbReference type="STRING" id="56857.A0A200QFE5"/>
<protein>
    <submittedName>
        <fullName evidence="1">Uncharacterized protein</fullName>
    </submittedName>
</protein>
<dbReference type="OrthoDB" id="3352408at2759"/>
<dbReference type="EMBL" id="MVGT01002184">
    <property type="protein sequence ID" value="OVA09152.1"/>
    <property type="molecule type" value="Genomic_DNA"/>
</dbReference>
<gene>
    <name evidence="1" type="ORF">BVC80_8227g4</name>
</gene>
<dbReference type="InterPro" id="IPR023214">
    <property type="entry name" value="HAD_sf"/>
</dbReference>
<sequence length="78" mass="8882">MQVRRAVDAFRNAGASIKLVSLESLSVVRTTAIQCGIHRPNQDLNAILLKGEEFKNFSMGKRMEKVDRIFFDGKRKPF</sequence>